<dbReference type="PROSITE" id="PS50948">
    <property type="entry name" value="PAN"/>
    <property type="match status" value="1"/>
</dbReference>
<dbReference type="GO" id="GO:0006955">
    <property type="term" value="P:immune response"/>
    <property type="evidence" value="ECO:0000318"/>
    <property type="project" value="GO_Central"/>
</dbReference>
<evidence type="ECO:0000256" key="3">
    <source>
        <dbReference type="ARBA" id="ARBA00022527"/>
    </source>
</evidence>
<reference evidence="13" key="1">
    <citation type="submission" date="2025-08" db="UniProtKB">
        <authorList>
            <consortium name="RefSeq"/>
        </authorList>
    </citation>
    <scope>IDENTIFICATION</scope>
</reference>
<dbReference type="GO" id="GO:0005886">
    <property type="term" value="C:plasma membrane"/>
    <property type="evidence" value="ECO:0000318"/>
    <property type="project" value="GO_Central"/>
</dbReference>
<dbReference type="InterPro" id="IPR036426">
    <property type="entry name" value="Bulb-type_lectin_dom_sf"/>
</dbReference>
<evidence type="ECO:0000256" key="10">
    <source>
        <dbReference type="ARBA" id="ARBA00023180"/>
    </source>
</evidence>
<dbReference type="OrthoDB" id="1741851at2759"/>
<dbReference type="FunFam" id="3.30.200.20:FF:001238">
    <property type="entry name" value="Os08g0179000 protein"/>
    <property type="match status" value="1"/>
</dbReference>
<dbReference type="Gene3D" id="2.90.10.10">
    <property type="entry name" value="Bulb-type lectin domain"/>
    <property type="match status" value="1"/>
</dbReference>
<dbReference type="PANTHER" id="PTHR27002">
    <property type="entry name" value="RECEPTOR-LIKE SERINE/THREONINE-PROTEIN KINASE SD1-8"/>
    <property type="match status" value="1"/>
</dbReference>
<dbReference type="PROSITE" id="PS00107">
    <property type="entry name" value="PROTEIN_KINASE_ATP"/>
    <property type="match status" value="1"/>
</dbReference>
<keyword evidence="8 11" id="KW-0067">ATP-binding</keyword>
<dbReference type="FunCoup" id="A0A1U8Q7Y9">
    <property type="interactions" value="21"/>
</dbReference>
<dbReference type="PROSITE" id="PS50927">
    <property type="entry name" value="BULB_LECTIN"/>
    <property type="match status" value="1"/>
</dbReference>
<dbReference type="SUPFAM" id="SSF51110">
    <property type="entry name" value="alpha-D-mannose-specific plant lectins"/>
    <property type="match status" value="1"/>
</dbReference>
<evidence type="ECO:0000256" key="6">
    <source>
        <dbReference type="ARBA" id="ARBA00022741"/>
    </source>
</evidence>
<dbReference type="InterPro" id="IPR024171">
    <property type="entry name" value="SRK-like_kinase"/>
</dbReference>
<dbReference type="OMA" id="EEEYGHC"/>
<dbReference type="Gene3D" id="1.10.510.10">
    <property type="entry name" value="Transferase(Phosphotransferase) domain 1"/>
    <property type="match status" value="1"/>
</dbReference>
<name>A0A1U8Q7Y9_NELNU</name>
<comment type="similarity">
    <text evidence="11">Belongs to the protein kinase superfamily. Ser/Thr protein kinase family.</text>
</comment>
<dbReference type="Pfam" id="PF00954">
    <property type="entry name" value="S_locus_glycop"/>
    <property type="match status" value="1"/>
</dbReference>
<protein>
    <recommendedName>
        <fullName evidence="11">Receptor-like serine/threonine-protein kinase</fullName>
        <ecNumber evidence="11">2.7.11.1</ecNumber>
    </recommendedName>
</protein>
<keyword evidence="2" id="KW-1003">Cell membrane</keyword>
<dbReference type="KEGG" id="nnu:104605764"/>
<evidence type="ECO:0000256" key="5">
    <source>
        <dbReference type="ARBA" id="ARBA00022729"/>
    </source>
</evidence>
<evidence type="ECO:0000256" key="8">
    <source>
        <dbReference type="ARBA" id="ARBA00022840"/>
    </source>
</evidence>
<dbReference type="CDD" id="cd14066">
    <property type="entry name" value="STKc_IRAK"/>
    <property type="match status" value="1"/>
</dbReference>
<dbReference type="InterPro" id="IPR017441">
    <property type="entry name" value="Protein_kinase_ATP_BS"/>
</dbReference>
<dbReference type="InterPro" id="IPR008271">
    <property type="entry name" value="Ser/Thr_kinase_AS"/>
</dbReference>
<dbReference type="InterPro" id="IPR011009">
    <property type="entry name" value="Kinase-like_dom_sf"/>
</dbReference>
<dbReference type="GO" id="GO:0048544">
    <property type="term" value="P:recognition of pollen"/>
    <property type="evidence" value="ECO:0007669"/>
    <property type="project" value="InterPro"/>
</dbReference>
<organism evidence="12 13">
    <name type="scientific">Nelumbo nucifera</name>
    <name type="common">Sacred lotus</name>
    <dbReference type="NCBI Taxonomy" id="4432"/>
    <lineage>
        <taxon>Eukaryota</taxon>
        <taxon>Viridiplantae</taxon>
        <taxon>Streptophyta</taxon>
        <taxon>Embryophyta</taxon>
        <taxon>Tracheophyta</taxon>
        <taxon>Spermatophyta</taxon>
        <taxon>Magnoliopsida</taxon>
        <taxon>Proteales</taxon>
        <taxon>Nelumbonaceae</taxon>
        <taxon>Nelumbo</taxon>
    </lineage>
</organism>
<dbReference type="PANTHER" id="PTHR27002:SF1111">
    <property type="entry name" value="NON-SPECIFIC SERINE_THREONINE PROTEIN KINASE"/>
    <property type="match status" value="1"/>
</dbReference>
<evidence type="ECO:0000256" key="4">
    <source>
        <dbReference type="ARBA" id="ARBA00022679"/>
    </source>
</evidence>
<comment type="catalytic activity">
    <reaction evidence="11">
        <text>L-threonyl-[protein] + ATP = O-phospho-L-threonyl-[protein] + ADP + H(+)</text>
        <dbReference type="Rhea" id="RHEA:46608"/>
        <dbReference type="Rhea" id="RHEA-COMP:11060"/>
        <dbReference type="Rhea" id="RHEA-COMP:11605"/>
        <dbReference type="ChEBI" id="CHEBI:15378"/>
        <dbReference type="ChEBI" id="CHEBI:30013"/>
        <dbReference type="ChEBI" id="CHEBI:30616"/>
        <dbReference type="ChEBI" id="CHEBI:61977"/>
        <dbReference type="ChEBI" id="CHEBI:456216"/>
        <dbReference type="EC" id="2.7.11.1"/>
    </reaction>
</comment>
<sequence length="902" mass="101927">MQRRRIMLGRWSASVKYSVFSWYFFFSLSFSSLLFCAARDSITAHQPILDGELGETLVSARGRFELGFFTPGNSTNNRYLGIWYHGVSPQTLVWVANRDRPIPNRNGVFTIAGDGNLQILDGERKVVWSTKVVTVTTNTTATLLDSGNLILTAGGRGGGENGNHNPIWQSFVYDERNPSNMFLPGMKLEANQMLRSWIDEYDPAPGAFTFEHHDSGLYQFTINNGSTVYWRSGSSDGLSFLVTYLLSNYSVDAIDYSNGNLSDQLTRKSINSSQVNRSVTKFNYRNTRLVIDPTGRIKFLRLRGHAWELLWSLPNDNCNVHKACGANAVCNANNTPACECLPGFRAQSQEDWDSGNYSGGCTRAIANNEVWKEDFAPFNILNVKEAESSQFEAKNEAECRQECVNRGCKAYSFEASDNQSVEHYSCWIWSRDEKTINGIQVDNPKHRRRKIHVRRALSSSGPTGKQCNENFHWDPSTANCTPDAVNKTEQAHSSRKPLPTKIIVPIAVAFGSFCTAFTICRLRKWLAKRKARRENIQKHPVAHLDENGDHPGDILDLDKFREDKQKGIDVPFFNFKSIAAATENFSDSNKLGQGGFGSVYKGQFPGGHKIAVKRLSKSSGQGLKEFKNEVLLIAKLQHRNLVRLLGYSIKGDERMLLYEYMPNRSLDCFIFDQKRCLLLNWEKRFNIIMGLARGLLYLHHDSRLRIIHRDLKTSNILLDEEMNPKISDFGLARIVEGNQTKENTNRVIGTYGYMSPEYALDGFFSVKSDVFSFGVVLLEIISGMKNTGFYQSEQSSTLLGYAWRLWKEDKALDLMDKSLREPCNTFEVMKCIHVALLCIQDDADDRPTMSNVVFLLGSETANFPIPKQPAYTEWRALSISATSYSRPEICSGNQLTITIEGR</sequence>
<evidence type="ECO:0000256" key="9">
    <source>
        <dbReference type="ARBA" id="ARBA00023157"/>
    </source>
</evidence>
<dbReference type="GO" id="GO:0007165">
    <property type="term" value="P:signal transduction"/>
    <property type="evidence" value="ECO:0000318"/>
    <property type="project" value="GO_Central"/>
</dbReference>
<dbReference type="InterPro" id="IPR000719">
    <property type="entry name" value="Prot_kinase_dom"/>
</dbReference>
<evidence type="ECO:0000313" key="12">
    <source>
        <dbReference type="Proteomes" id="UP000189703"/>
    </source>
</evidence>
<evidence type="ECO:0000256" key="1">
    <source>
        <dbReference type="ARBA" id="ARBA00004251"/>
    </source>
</evidence>
<accession>A0A1U8Q7Y9</accession>
<dbReference type="GO" id="GO:0106310">
    <property type="term" value="F:protein serine kinase activity"/>
    <property type="evidence" value="ECO:0007669"/>
    <property type="project" value="RHEA"/>
</dbReference>
<evidence type="ECO:0000313" key="13">
    <source>
        <dbReference type="RefSeq" id="XP_019054722.1"/>
    </source>
</evidence>
<dbReference type="Proteomes" id="UP000189703">
    <property type="component" value="Unplaced"/>
</dbReference>
<dbReference type="InterPro" id="IPR001245">
    <property type="entry name" value="Ser-Thr/Tyr_kinase_cat_dom"/>
</dbReference>
<evidence type="ECO:0000256" key="2">
    <source>
        <dbReference type="ARBA" id="ARBA00022475"/>
    </source>
</evidence>
<dbReference type="PROSITE" id="PS50011">
    <property type="entry name" value="PROTEIN_KINASE_DOM"/>
    <property type="match status" value="1"/>
</dbReference>
<keyword evidence="2" id="KW-0472">Membrane</keyword>
<dbReference type="FunFam" id="1.10.510.10:FF:000060">
    <property type="entry name" value="G-type lectin S-receptor-like serine/threonine-protein kinase"/>
    <property type="match status" value="1"/>
</dbReference>
<dbReference type="SMART" id="SM00220">
    <property type="entry name" value="S_TKc"/>
    <property type="match status" value="1"/>
</dbReference>
<keyword evidence="12" id="KW-1185">Reference proteome</keyword>
<dbReference type="CDD" id="cd00028">
    <property type="entry name" value="B_lectin"/>
    <property type="match status" value="1"/>
</dbReference>
<dbReference type="Pfam" id="PF07714">
    <property type="entry name" value="PK_Tyr_Ser-Thr"/>
    <property type="match status" value="1"/>
</dbReference>
<dbReference type="SMART" id="SM00108">
    <property type="entry name" value="B_lectin"/>
    <property type="match status" value="1"/>
</dbReference>
<comment type="subcellular location">
    <subcellularLocation>
        <location evidence="1">Cell membrane</location>
        <topology evidence="1">Single-pass type I membrane protein</topology>
    </subcellularLocation>
</comment>
<dbReference type="Gene3D" id="3.30.200.20">
    <property type="entry name" value="Phosphorylase Kinase, domain 1"/>
    <property type="match status" value="1"/>
</dbReference>
<keyword evidence="4 11" id="KW-0808">Transferase</keyword>
<dbReference type="AlphaFoldDB" id="A0A1U8Q7Y9"/>
<evidence type="ECO:0000256" key="7">
    <source>
        <dbReference type="ARBA" id="ARBA00022777"/>
    </source>
</evidence>
<keyword evidence="7 11" id="KW-0418">Kinase</keyword>
<gene>
    <name evidence="13" type="primary">LOC104605764</name>
</gene>
<keyword evidence="6 11" id="KW-0547">Nucleotide-binding</keyword>
<comment type="catalytic activity">
    <reaction evidence="11">
        <text>L-seryl-[protein] + ATP = O-phospho-L-seryl-[protein] + ADP + H(+)</text>
        <dbReference type="Rhea" id="RHEA:17989"/>
        <dbReference type="Rhea" id="RHEA-COMP:9863"/>
        <dbReference type="Rhea" id="RHEA-COMP:11604"/>
        <dbReference type="ChEBI" id="CHEBI:15378"/>
        <dbReference type="ChEBI" id="CHEBI:29999"/>
        <dbReference type="ChEBI" id="CHEBI:30616"/>
        <dbReference type="ChEBI" id="CHEBI:83421"/>
        <dbReference type="ChEBI" id="CHEBI:456216"/>
        <dbReference type="EC" id="2.7.11.1"/>
    </reaction>
</comment>
<dbReference type="RefSeq" id="XP_019054722.1">
    <property type="nucleotide sequence ID" value="XM_019199177.1"/>
</dbReference>
<dbReference type="PROSITE" id="PS00108">
    <property type="entry name" value="PROTEIN_KINASE_ST"/>
    <property type="match status" value="1"/>
</dbReference>
<dbReference type="Pfam" id="PF01453">
    <property type="entry name" value="B_lectin"/>
    <property type="match status" value="1"/>
</dbReference>
<evidence type="ECO:0000256" key="11">
    <source>
        <dbReference type="PIRNR" id="PIRNR000641"/>
    </source>
</evidence>
<proteinExistence type="inferred from homology"/>
<dbReference type="InterPro" id="IPR001480">
    <property type="entry name" value="Bulb-type_lectin_dom"/>
</dbReference>
<dbReference type="EC" id="2.7.11.1" evidence="11"/>
<keyword evidence="9" id="KW-1015">Disulfide bond</keyword>
<dbReference type="GO" id="GO:0005524">
    <property type="term" value="F:ATP binding"/>
    <property type="evidence" value="ECO:0007669"/>
    <property type="project" value="UniProtKB-UniRule"/>
</dbReference>
<dbReference type="GeneID" id="104605764"/>
<keyword evidence="5" id="KW-0732">Signal</keyword>
<dbReference type="InterPro" id="IPR000858">
    <property type="entry name" value="S_locus_glycoprot_dom"/>
</dbReference>
<keyword evidence="3 11" id="KW-0723">Serine/threonine-protein kinase</keyword>
<dbReference type="InterPro" id="IPR003609">
    <property type="entry name" value="Pan_app"/>
</dbReference>
<dbReference type="GO" id="GO:0004674">
    <property type="term" value="F:protein serine/threonine kinase activity"/>
    <property type="evidence" value="ECO:0000318"/>
    <property type="project" value="GO_Central"/>
</dbReference>
<keyword evidence="10" id="KW-0325">Glycoprotein</keyword>
<dbReference type="FunFam" id="2.90.10.10:FF:000001">
    <property type="entry name" value="G-type lectin S-receptor-like serine/threonine-protein kinase"/>
    <property type="match status" value="1"/>
</dbReference>
<dbReference type="PIRSF" id="PIRSF000641">
    <property type="entry name" value="SRK"/>
    <property type="match status" value="1"/>
</dbReference>
<dbReference type="SUPFAM" id="SSF56112">
    <property type="entry name" value="Protein kinase-like (PK-like)"/>
    <property type="match status" value="1"/>
</dbReference>